<proteinExistence type="predicted"/>
<comment type="caution">
    <text evidence="2">The sequence shown here is derived from an EMBL/GenBank/DDBJ whole genome shotgun (WGS) entry which is preliminary data.</text>
</comment>
<keyword evidence="3" id="KW-1185">Reference proteome</keyword>
<dbReference type="AlphaFoldDB" id="A0A839QJ67"/>
<feature type="compositionally biased region" description="Basic residues" evidence="1">
    <location>
        <begin position="1"/>
        <end position="24"/>
    </location>
</feature>
<evidence type="ECO:0000256" key="1">
    <source>
        <dbReference type="SAM" id="MobiDB-lite"/>
    </source>
</evidence>
<feature type="region of interest" description="Disordered" evidence="1">
    <location>
        <begin position="1"/>
        <end position="34"/>
    </location>
</feature>
<dbReference type="EMBL" id="JACHVS010000001">
    <property type="protein sequence ID" value="MBB2994585.1"/>
    <property type="molecule type" value="Genomic_DNA"/>
</dbReference>
<dbReference type="Proteomes" id="UP000523000">
    <property type="component" value="Unassembled WGS sequence"/>
</dbReference>
<organism evidence="2 3">
    <name type="scientific">Paeniglutamicibacter cryotolerans</name>
    <dbReference type="NCBI Taxonomy" id="670079"/>
    <lineage>
        <taxon>Bacteria</taxon>
        <taxon>Bacillati</taxon>
        <taxon>Actinomycetota</taxon>
        <taxon>Actinomycetes</taxon>
        <taxon>Micrococcales</taxon>
        <taxon>Micrococcaceae</taxon>
        <taxon>Paeniglutamicibacter</taxon>
    </lineage>
</organism>
<protein>
    <submittedName>
        <fullName evidence="2">Uncharacterized protein</fullName>
    </submittedName>
</protein>
<accession>A0A839QJ67</accession>
<reference evidence="2 3" key="1">
    <citation type="submission" date="2020-08" db="EMBL/GenBank/DDBJ databases">
        <title>Sequencing the genomes of 1000 actinobacteria strains.</title>
        <authorList>
            <person name="Klenk H.-P."/>
        </authorList>
    </citation>
    <scope>NUCLEOTIDE SEQUENCE [LARGE SCALE GENOMIC DNA]</scope>
    <source>
        <strain evidence="2 3">DSM 22826</strain>
    </source>
</reference>
<evidence type="ECO:0000313" key="2">
    <source>
        <dbReference type="EMBL" id="MBB2994585.1"/>
    </source>
</evidence>
<dbReference type="RefSeq" id="WP_183509947.1">
    <property type="nucleotide sequence ID" value="NZ_JACHVS010000001.1"/>
</dbReference>
<sequence length="215" mass="22811">MASLRGKKKTPKTGKKRQRARRVRIGTPDPRLTPSAGIEALREADRVLGLKDSLEAGIGAVKQRNRGLSGGELLLSMASAQLAGEDFFVGLDRRRRDVAGQELEPVPTPPSTTAYGIAKRFGPHQLAGIEAGVASINTTMLGLLSLPRRSSLLKVATIDGDATDIEVYGRSKEKAAHAYTGALTLRSHIGFRAEAGIPLAAELMGGTEDPRANHG</sequence>
<name>A0A839QJ67_9MICC</name>
<gene>
    <name evidence="2" type="ORF">E9229_000776</name>
</gene>
<evidence type="ECO:0000313" key="3">
    <source>
        <dbReference type="Proteomes" id="UP000523000"/>
    </source>
</evidence>